<protein>
    <submittedName>
        <fullName evidence="7">Uncharacterized protein</fullName>
    </submittedName>
</protein>
<dbReference type="SMR" id="A0A482WUF6"/>
<dbReference type="GO" id="GO:0006270">
    <property type="term" value="P:DNA replication initiation"/>
    <property type="evidence" value="ECO:0007669"/>
    <property type="project" value="InterPro"/>
</dbReference>
<dbReference type="GO" id="GO:0003682">
    <property type="term" value="F:chromatin binding"/>
    <property type="evidence" value="ECO:0007669"/>
    <property type="project" value="TreeGrafter"/>
</dbReference>
<evidence type="ECO:0000256" key="2">
    <source>
        <dbReference type="ARBA" id="ARBA00010727"/>
    </source>
</evidence>
<keyword evidence="4" id="KW-0539">Nucleus</keyword>
<organism evidence="7 8">
    <name type="scientific">Laodelphax striatellus</name>
    <name type="common">Small brown planthopper</name>
    <name type="synonym">Delphax striatella</name>
    <dbReference type="NCBI Taxonomy" id="195883"/>
    <lineage>
        <taxon>Eukaryota</taxon>
        <taxon>Metazoa</taxon>
        <taxon>Ecdysozoa</taxon>
        <taxon>Arthropoda</taxon>
        <taxon>Hexapoda</taxon>
        <taxon>Insecta</taxon>
        <taxon>Pterygota</taxon>
        <taxon>Neoptera</taxon>
        <taxon>Paraneoptera</taxon>
        <taxon>Hemiptera</taxon>
        <taxon>Auchenorrhyncha</taxon>
        <taxon>Fulgoroidea</taxon>
        <taxon>Delphacidae</taxon>
        <taxon>Criomorphinae</taxon>
        <taxon>Laodelphax</taxon>
    </lineage>
</organism>
<evidence type="ECO:0000256" key="1">
    <source>
        <dbReference type="ARBA" id="ARBA00004123"/>
    </source>
</evidence>
<keyword evidence="5" id="KW-0131">Cell cycle</keyword>
<comment type="similarity">
    <text evidence="2">Belongs to the CDC45 family.</text>
</comment>
<dbReference type="InterPro" id="IPR003874">
    <property type="entry name" value="CDC45"/>
</dbReference>
<evidence type="ECO:0000256" key="6">
    <source>
        <dbReference type="SAM" id="MobiDB-lite"/>
    </source>
</evidence>
<dbReference type="GO" id="GO:0031261">
    <property type="term" value="C:DNA replication preinitiation complex"/>
    <property type="evidence" value="ECO:0007669"/>
    <property type="project" value="TreeGrafter"/>
</dbReference>
<dbReference type="Proteomes" id="UP000291343">
    <property type="component" value="Unassembled WGS sequence"/>
</dbReference>
<dbReference type="GO" id="GO:1902977">
    <property type="term" value="P:mitotic DNA replication preinitiation complex assembly"/>
    <property type="evidence" value="ECO:0007669"/>
    <property type="project" value="TreeGrafter"/>
</dbReference>
<dbReference type="AlphaFoldDB" id="A0A482WUF6"/>
<evidence type="ECO:0000256" key="3">
    <source>
        <dbReference type="ARBA" id="ARBA00022705"/>
    </source>
</evidence>
<accession>A0A482WUF6</accession>
<proteinExistence type="inferred from homology"/>
<name>A0A482WUF6_LAOST</name>
<comment type="caution">
    <text evidence="7">The sequence shown here is derived from an EMBL/GenBank/DDBJ whole genome shotgun (WGS) entry which is preliminary data.</text>
</comment>
<evidence type="ECO:0000313" key="7">
    <source>
        <dbReference type="EMBL" id="RZF37098.1"/>
    </source>
</evidence>
<comment type="subcellular location">
    <subcellularLocation>
        <location evidence="1">Nucleus</location>
    </subcellularLocation>
</comment>
<sequence>MYVDNIVLIFYEVLVGQQVLLLVNYDIDGLCTCKMLQWLFQTEGTIYSLVPVETITDIEAAFKEHIKNTTYVVLVNCGGTIDLVERLEPEENVVFFVIDSHRPSDLCNVYSAAQIRLIALPDEDEDIPAFNDVFQQNDSDEEEEEENEEEDESEERPDRLERIEKEAAKRRERQRWEEKKNKLMFDYYQFSYYGKSSSVLVHELIWTLSKGNVDILWYAIVGLTSYVVCGDKTQELYMEEMSVLKRHSSELSSRFSNVDCEENNSTVNSSPHPPSVSITSEMDLKLSMFRHWTVEGSLRHSLSSSIPLKLWTKKGEQRLQQILVEMGIPLAQSRQTFNSMDISLRSEFHKMILKVADTHGLEDIQFPSFALKLCYKGQYFASDFVYSFLGLLNEHEKSNDDCFFKCLDCLSSRDKELLDKGFENHKKVLSFISKQIQMSFEMKRIVLSGNFLSYNIEENTMEAGIFKRPHLLVILARYMLRAYLKVGTKKKHNRLPLVVQCNYDADHCLVLGIPPVTEFTNKNFFGRAFEQAANVLGCPIEIDYPDSSIVRIEANDRTRFLDSLSSLLS</sequence>
<evidence type="ECO:0000313" key="8">
    <source>
        <dbReference type="Proteomes" id="UP000291343"/>
    </source>
</evidence>
<keyword evidence="3" id="KW-0235">DNA replication</keyword>
<feature type="region of interest" description="Disordered" evidence="6">
    <location>
        <begin position="136"/>
        <end position="159"/>
    </location>
</feature>
<dbReference type="PANTHER" id="PTHR10507">
    <property type="entry name" value="CDC45-RELATED PROTEIN"/>
    <property type="match status" value="1"/>
</dbReference>
<dbReference type="InParanoid" id="A0A482WUF6"/>
<dbReference type="GO" id="GO:0003697">
    <property type="term" value="F:single-stranded DNA binding"/>
    <property type="evidence" value="ECO:0007669"/>
    <property type="project" value="TreeGrafter"/>
</dbReference>
<gene>
    <name evidence="7" type="ORF">LSTR_LSTR013794</name>
</gene>
<reference evidence="7 8" key="1">
    <citation type="journal article" date="2017" name="Gigascience">
        <title>Genome sequence of the small brown planthopper, Laodelphax striatellus.</title>
        <authorList>
            <person name="Zhu J."/>
            <person name="Jiang F."/>
            <person name="Wang X."/>
            <person name="Yang P."/>
            <person name="Bao Y."/>
            <person name="Zhao W."/>
            <person name="Wang W."/>
            <person name="Lu H."/>
            <person name="Wang Q."/>
            <person name="Cui N."/>
            <person name="Li J."/>
            <person name="Chen X."/>
            <person name="Luo L."/>
            <person name="Yu J."/>
            <person name="Kang L."/>
            <person name="Cui F."/>
        </authorList>
    </citation>
    <scope>NUCLEOTIDE SEQUENCE [LARGE SCALE GENOMIC DNA]</scope>
    <source>
        <strain evidence="7">Lst14</strain>
    </source>
</reference>
<dbReference type="GO" id="GO:0003688">
    <property type="term" value="F:DNA replication origin binding"/>
    <property type="evidence" value="ECO:0007669"/>
    <property type="project" value="TreeGrafter"/>
</dbReference>
<dbReference type="FunCoup" id="A0A482WUF6">
    <property type="interactions" value="1063"/>
</dbReference>
<dbReference type="Pfam" id="PF02724">
    <property type="entry name" value="CDC45"/>
    <property type="match status" value="1"/>
</dbReference>
<dbReference type="EMBL" id="QKKF02025294">
    <property type="protein sequence ID" value="RZF37098.1"/>
    <property type="molecule type" value="Genomic_DNA"/>
</dbReference>
<dbReference type="GO" id="GO:0000727">
    <property type="term" value="P:double-strand break repair via break-induced replication"/>
    <property type="evidence" value="ECO:0007669"/>
    <property type="project" value="TreeGrafter"/>
</dbReference>
<dbReference type="OrthoDB" id="10258882at2759"/>
<dbReference type="PANTHER" id="PTHR10507:SF0">
    <property type="entry name" value="CELL DIVISION CONTROL PROTEIN 45 HOMOLOG"/>
    <property type="match status" value="1"/>
</dbReference>
<feature type="compositionally biased region" description="Acidic residues" evidence="6">
    <location>
        <begin position="138"/>
        <end position="155"/>
    </location>
</feature>
<evidence type="ECO:0000256" key="5">
    <source>
        <dbReference type="ARBA" id="ARBA00023306"/>
    </source>
</evidence>
<evidence type="ECO:0000256" key="4">
    <source>
        <dbReference type="ARBA" id="ARBA00023242"/>
    </source>
</evidence>
<keyword evidence="8" id="KW-1185">Reference proteome</keyword>
<dbReference type="STRING" id="195883.A0A482WUF6"/>